<dbReference type="InterPro" id="IPR011701">
    <property type="entry name" value="MFS"/>
</dbReference>
<feature type="transmembrane region" description="Helical" evidence="6">
    <location>
        <begin position="418"/>
        <end position="440"/>
    </location>
</feature>
<feature type="transmembrane region" description="Helical" evidence="6">
    <location>
        <begin position="357"/>
        <end position="377"/>
    </location>
</feature>
<comment type="subcellular location">
    <subcellularLocation>
        <location evidence="1">Cell membrane</location>
        <topology evidence="1">Multi-pass membrane protein</topology>
    </subcellularLocation>
</comment>
<proteinExistence type="predicted"/>
<feature type="transmembrane region" description="Helical" evidence="6">
    <location>
        <begin position="183"/>
        <end position="202"/>
    </location>
</feature>
<evidence type="ECO:0000259" key="7">
    <source>
        <dbReference type="PROSITE" id="PS50850"/>
    </source>
</evidence>
<dbReference type="Gene3D" id="1.20.1720.10">
    <property type="entry name" value="Multidrug resistance protein D"/>
    <property type="match status" value="1"/>
</dbReference>
<dbReference type="PROSITE" id="PS50850">
    <property type="entry name" value="MFS"/>
    <property type="match status" value="1"/>
</dbReference>
<keyword evidence="4 6" id="KW-1133">Transmembrane helix</keyword>
<feature type="transmembrane region" description="Helical" evidence="6">
    <location>
        <begin position="214"/>
        <end position="234"/>
    </location>
</feature>
<keyword evidence="9" id="KW-1185">Reference proteome</keyword>
<feature type="transmembrane region" description="Helical" evidence="6">
    <location>
        <begin position="30"/>
        <end position="54"/>
    </location>
</feature>
<feature type="transmembrane region" description="Helical" evidence="6">
    <location>
        <begin position="383"/>
        <end position="406"/>
    </location>
</feature>
<evidence type="ECO:0000256" key="4">
    <source>
        <dbReference type="ARBA" id="ARBA00022989"/>
    </source>
</evidence>
<evidence type="ECO:0000313" key="9">
    <source>
        <dbReference type="Proteomes" id="UP001621418"/>
    </source>
</evidence>
<dbReference type="PANTHER" id="PTHR23501:SF197">
    <property type="entry name" value="COMD"/>
    <property type="match status" value="1"/>
</dbReference>
<evidence type="ECO:0000256" key="6">
    <source>
        <dbReference type="SAM" id="Phobius"/>
    </source>
</evidence>
<dbReference type="Proteomes" id="UP001621418">
    <property type="component" value="Chromosome"/>
</dbReference>
<feature type="transmembrane region" description="Helical" evidence="6">
    <location>
        <begin position="96"/>
        <end position="115"/>
    </location>
</feature>
<accession>A0ABZ1NGW0</accession>
<dbReference type="Pfam" id="PF07690">
    <property type="entry name" value="MFS_1"/>
    <property type="match status" value="1"/>
</dbReference>
<dbReference type="InterPro" id="IPR036259">
    <property type="entry name" value="MFS_trans_sf"/>
</dbReference>
<keyword evidence="2" id="KW-0813">Transport</keyword>
<dbReference type="PANTHER" id="PTHR23501">
    <property type="entry name" value="MAJOR FACILITATOR SUPERFAMILY"/>
    <property type="match status" value="1"/>
</dbReference>
<dbReference type="EMBL" id="CP109527">
    <property type="protein sequence ID" value="WTY39262.1"/>
    <property type="molecule type" value="Genomic_DNA"/>
</dbReference>
<dbReference type="SUPFAM" id="SSF103473">
    <property type="entry name" value="MFS general substrate transporter"/>
    <property type="match status" value="1"/>
</dbReference>
<evidence type="ECO:0000256" key="2">
    <source>
        <dbReference type="ARBA" id="ARBA00022448"/>
    </source>
</evidence>
<dbReference type="RefSeq" id="WP_405151223.1">
    <property type="nucleotide sequence ID" value="NZ_CP109527.1"/>
</dbReference>
<name>A0ABZ1NGW0_9NOCA</name>
<dbReference type="Gene3D" id="1.20.1250.20">
    <property type="entry name" value="MFS general substrate transporter like domains"/>
    <property type="match status" value="1"/>
</dbReference>
<evidence type="ECO:0000256" key="3">
    <source>
        <dbReference type="ARBA" id="ARBA00022692"/>
    </source>
</evidence>
<feature type="transmembrane region" description="Helical" evidence="6">
    <location>
        <begin position="150"/>
        <end position="171"/>
    </location>
</feature>
<feature type="transmembrane region" description="Helical" evidence="6">
    <location>
        <begin position="282"/>
        <end position="306"/>
    </location>
</feature>
<reference evidence="8 9" key="1">
    <citation type="submission" date="2022-10" db="EMBL/GenBank/DDBJ databases">
        <title>The complete genomes of actinobacterial strains from the NBC collection.</title>
        <authorList>
            <person name="Joergensen T.S."/>
            <person name="Alvarez Arevalo M."/>
            <person name="Sterndorff E.B."/>
            <person name="Faurdal D."/>
            <person name="Vuksanovic O."/>
            <person name="Mourched A.-S."/>
            <person name="Charusanti P."/>
            <person name="Shaw S."/>
            <person name="Blin K."/>
            <person name="Weber T."/>
        </authorList>
    </citation>
    <scope>NUCLEOTIDE SEQUENCE [LARGE SCALE GENOMIC DNA]</scope>
    <source>
        <strain evidence="8 9">NBC_01413</strain>
    </source>
</reference>
<feature type="transmembrane region" description="Helical" evidence="6">
    <location>
        <begin position="66"/>
        <end position="84"/>
    </location>
</feature>
<evidence type="ECO:0000313" key="8">
    <source>
        <dbReference type="EMBL" id="WTY39262.1"/>
    </source>
</evidence>
<sequence>MFSHTLSDDAEPRSGIHGEPPRPGWTWRCAVSLATIVLVLELLAISPLMVSIAMPTIETHFDTDGGGWVMMSSVLVGAATAPLIGKLADLHGKRRMLLICIVLSAFGSLLSAIATGIAMLIVGRGLSGLLVACLFLSYSLIRDVVPPRTIALAVSIVTTMIGLATIVTPFLTERLLDAYGFRGVFWFSSIVLGVLAVAVALTTAESSVRLRARVHGVGAVVLGAGLASGLIGVSRGPAQGWSAASTLAFLGAGAALVIIWSTTATATEDALIDMRVWRRRPVILTAAAAGFGYAVAGLFTMLLPMLTMVPAMLGLGYGFGVDAKGVTVFQAPLGVMTVVGGLIVGGLVGRGAVKPRLTAVVGMAVVTVGCALTAYFHHSEPGLMVLAGVVGLGVGLAYASTPNLLIAAVPPQLQATAAALIGVFQAVVPAVVPIVVFAVMNGSHAAELPPLITKMLNGAVVYTDSGFTVGFLIAAALAFLGLVTTLLLPRTIEQISVDSIFADGRIQEKVN</sequence>
<keyword evidence="5 6" id="KW-0472">Membrane</keyword>
<dbReference type="InterPro" id="IPR020846">
    <property type="entry name" value="MFS_dom"/>
</dbReference>
<protein>
    <submittedName>
        <fullName evidence="8">MFS transporter</fullName>
    </submittedName>
</protein>
<feature type="transmembrane region" description="Helical" evidence="6">
    <location>
        <begin position="460"/>
        <end position="488"/>
    </location>
</feature>
<organism evidence="8 9">
    <name type="scientific">Nocardia salmonicida</name>
    <dbReference type="NCBI Taxonomy" id="53431"/>
    <lineage>
        <taxon>Bacteria</taxon>
        <taxon>Bacillati</taxon>
        <taxon>Actinomycetota</taxon>
        <taxon>Actinomycetes</taxon>
        <taxon>Mycobacteriales</taxon>
        <taxon>Nocardiaceae</taxon>
        <taxon>Nocardia</taxon>
    </lineage>
</organism>
<feature type="domain" description="Major facilitator superfamily (MFS) profile" evidence="7">
    <location>
        <begin position="30"/>
        <end position="493"/>
    </location>
</feature>
<evidence type="ECO:0000256" key="1">
    <source>
        <dbReference type="ARBA" id="ARBA00004651"/>
    </source>
</evidence>
<feature type="transmembrane region" description="Helical" evidence="6">
    <location>
        <begin position="121"/>
        <end position="141"/>
    </location>
</feature>
<keyword evidence="3 6" id="KW-0812">Transmembrane</keyword>
<gene>
    <name evidence="8" type="ORF">OG308_16225</name>
</gene>
<evidence type="ECO:0000256" key="5">
    <source>
        <dbReference type="ARBA" id="ARBA00023136"/>
    </source>
</evidence>
<feature type="transmembrane region" description="Helical" evidence="6">
    <location>
        <begin position="240"/>
        <end position="261"/>
    </location>
</feature>
<feature type="transmembrane region" description="Helical" evidence="6">
    <location>
        <begin position="326"/>
        <end position="348"/>
    </location>
</feature>